<dbReference type="PROSITE" id="PS51193">
    <property type="entry name" value="HELICASE_ATP_BIND_2"/>
    <property type="match status" value="1"/>
</dbReference>
<evidence type="ECO:0000256" key="2">
    <source>
        <dbReference type="ARBA" id="ARBA00022801"/>
    </source>
</evidence>
<evidence type="ECO:0000256" key="4">
    <source>
        <dbReference type="ARBA" id="ARBA00022840"/>
    </source>
</evidence>
<protein>
    <recommendedName>
        <fullName evidence="8">ATP-dependent helicase DinG</fullName>
        <ecNumber evidence="6">5.6.2.3</ecNumber>
    </recommendedName>
    <alternativeName>
        <fullName evidence="9">DNA 5'-3' helicase DinG</fullName>
    </alternativeName>
</protein>
<keyword evidence="2" id="KW-0378">Hydrolase</keyword>
<dbReference type="EC" id="5.6.2.3" evidence="6"/>
<organism evidence="11 12">
    <name type="scientific">Quadrisphaera setariae</name>
    <dbReference type="NCBI Taxonomy" id="2593304"/>
    <lineage>
        <taxon>Bacteria</taxon>
        <taxon>Bacillati</taxon>
        <taxon>Actinomycetota</taxon>
        <taxon>Actinomycetes</taxon>
        <taxon>Kineosporiales</taxon>
        <taxon>Kineosporiaceae</taxon>
        <taxon>Quadrisphaera</taxon>
    </lineage>
</organism>
<proteinExistence type="inferred from homology"/>
<evidence type="ECO:0000256" key="3">
    <source>
        <dbReference type="ARBA" id="ARBA00022806"/>
    </source>
</evidence>
<evidence type="ECO:0000256" key="8">
    <source>
        <dbReference type="ARBA" id="ARBA00073590"/>
    </source>
</evidence>
<feature type="domain" description="Helicase ATP-binding" evidence="10">
    <location>
        <begin position="1"/>
        <end position="282"/>
    </location>
</feature>
<dbReference type="Pfam" id="PF13307">
    <property type="entry name" value="Helicase_C_2"/>
    <property type="match status" value="1"/>
</dbReference>
<keyword evidence="12" id="KW-1185">Reference proteome</keyword>
<dbReference type="PANTHER" id="PTHR11472">
    <property type="entry name" value="DNA REPAIR DEAD HELICASE RAD3/XP-D SUBFAMILY MEMBER"/>
    <property type="match status" value="1"/>
</dbReference>
<dbReference type="OrthoDB" id="9805194at2"/>
<dbReference type="Gene3D" id="3.40.50.300">
    <property type="entry name" value="P-loop containing nucleotide triphosphate hydrolases"/>
    <property type="match status" value="2"/>
</dbReference>
<comment type="similarity">
    <text evidence="5">Belongs to the helicase family. DinG subfamily.</text>
</comment>
<dbReference type="GO" id="GO:0016818">
    <property type="term" value="F:hydrolase activity, acting on acid anhydrides, in phosphorus-containing anhydrides"/>
    <property type="evidence" value="ECO:0007669"/>
    <property type="project" value="InterPro"/>
</dbReference>
<dbReference type="AlphaFoldDB" id="A0A5C8Z3Y3"/>
<evidence type="ECO:0000256" key="1">
    <source>
        <dbReference type="ARBA" id="ARBA00022741"/>
    </source>
</evidence>
<sequence>MVAAVSQAVRSGRHLLVQAGTGTGKSLGYLVPLAAHAAETGTPGVVSTATLALQAQVVDRDLPRLSQALRPMLGRELTWQTVKGRAHYVCRQKLVGGFPEDEPEALPGMELVGGAERATDRRAAAPTATSQLGREVARLHRWAQDTETGDRDELVPGVSERAWRQVSVSSRECLGATRCPLAEECHVELARARAKEVDVVVTNHALLAIDAVEDVQLLPEHDVVVIDEAHELVDRVTSVATGSLSAAAVAQAATTARRQGGLDPTSAERLRVASDDLGAVLEEAPVGRYPKGLPEGVRLAVAGVRDAAREALSGLKGEGGQTGKDDDGDAAAGKQVARAALSEVFDVAERLVEVSPGADGPGEDVAWLEAPGAWRRDEEPRPRVLHVAPLSVAMTLREHLFGGSTVVLTSATLTPGGSFDAAAGALGLQGPGAPQWTALDVGSPFDHARQGILYVAKHLPQPGREGPAPEVLEEVEQLVVAAGGRALGLFSSRRAAEAAAEALGDRLAQHGISVLCQGDDTVPNLVREFADDPRTCLFGTLTLWQGVDVPGPSCQLVVLDRIPFPRPDDPLASARAEAADRAGGNGFMAVSATHAALLLAQGAGRLLRSTSDRGVVALLDPRLATKRYGSFLRASLPPLWPTTDKEVVLGALRRLDVAASDQEAAAARPA</sequence>
<evidence type="ECO:0000256" key="7">
    <source>
        <dbReference type="ARBA" id="ARBA00048954"/>
    </source>
</evidence>
<dbReference type="SUPFAM" id="SSF52540">
    <property type="entry name" value="P-loop containing nucleoside triphosphate hydrolases"/>
    <property type="match status" value="1"/>
</dbReference>
<accession>A0A5C8Z3Y3</accession>
<dbReference type="GO" id="GO:0005524">
    <property type="term" value="F:ATP binding"/>
    <property type="evidence" value="ECO:0007669"/>
    <property type="project" value="UniProtKB-KW"/>
</dbReference>
<dbReference type="GO" id="GO:0003676">
    <property type="term" value="F:nucleic acid binding"/>
    <property type="evidence" value="ECO:0007669"/>
    <property type="project" value="InterPro"/>
</dbReference>
<comment type="caution">
    <text evidence="11">The sequence shown here is derived from an EMBL/GenBank/DDBJ whole genome shotgun (WGS) entry which is preliminary data.</text>
</comment>
<dbReference type="InterPro" id="IPR014013">
    <property type="entry name" value="Helic_SF1/SF2_ATP-bd_DinG/Rad3"/>
</dbReference>
<dbReference type="InterPro" id="IPR006555">
    <property type="entry name" value="ATP-dep_Helicase_C"/>
</dbReference>
<dbReference type="InterPro" id="IPR027417">
    <property type="entry name" value="P-loop_NTPase"/>
</dbReference>
<dbReference type="Proteomes" id="UP000321234">
    <property type="component" value="Unassembled WGS sequence"/>
</dbReference>
<name>A0A5C8Z3Y3_9ACTN</name>
<evidence type="ECO:0000313" key="11">
    <source>
        <dbReference type="EMBL" id="TXR52802.1"/>
    </source>
</evidence>
<evidence type="ECO:0000313" key="12">
    <source>
        <dbReference type="Proteomes" id="UP000321234"/>
    </source>
</evidence>
<dbReference type="GO" id="GO:0006139">
    <property type="term" value="P:nucleobase-containing compound metabolic process"/>
    <property type="evidence" value="ECO:0007669"/>
    <property type="project" value="InterPro"/>
</dbReference>
<evidence type="ECO:0000256" key="9">
    <source>
        <dbReference type="ARBA" id="ARBA00079061"/>
    </source>
</evidence>
<gene>
    <name evidence="11" type="ORF">FMM08_18155</name>
</gene>
<keyword evidence="1" id="KW-0547">Nucleotide-binding</keyword>
<dbReference type="InterPro" id="IPR045028">
    <property type="entry name" value="DinG/Rad3-like"/>
</dbReference>
<reference evidence="11 12" key="1">
    <citation type="submission" date="2019-07" db="EMBL/GenBank/DDBJ databases">
        <title>Quadrisphaera sp. strain DD2A genome sequencing and assembly.</title>
        <authorList>
            <person name="Kim I."/>
        </authorList>
    </citation>
    <scope>NUCLEOTIDE SEQUENCE [LARGE SCALE GENOMIC DNA]</scope>
    <source>
        <strain evidence="11 12">DD2A</strain>
    </source>
</reference>
<dbReference type="InterPro" id="IPR011545">
    <property type="entry name" value="DEAD/DEAH_box_helicase_dom"/>
</dbReference>
<dbReference type="PANTHER" id="PTHR11472:SF34">
    <property type="entry name" value="REGULATOR OF TELOMERE ELONGATION HELICASE 1"/>
    <property type="match status" value="1"/>
</dbReference>
<evidence type="ECO:0000259" key="10">
    <source>
        <dbReference type="PROSITE" id="PS51193"/>
    </source>
</evidence>
<keyword evidence="4" id="KW-0067">ATP-binding</keyword>
<keyword evidence="3 11" id="KW-0347">Helicase</keyword>
<dbReference type="SMART" id="SM00491">
    <property type="entry name" value="HELICc2"/>
    <property type="match status" value="1"/>
</dbReference>
<comment type="catalytic activity">
    <reaction evidence="7">
        <text>ATP + H2O = ADP + phosphate + H(+)</text>
        <dbReference type="Rhea" id="RHEA:13065"/>
        <dbReference type="ChEBI" id="CHEBI:15377"/>
        <dbReference type="ChEBI" id="CHEBI:15378"/>
        <dbReference type="ChEBI" id="CHEBI:30616"/>
        <dbReference type="ChEBI" id="CHEBI:43474"/>
        <dbReference type="ChEBI" id="CHEBI:456216"/>
        <dbReference type="EC" id="5.6.2.3"/>
    </reaction>
</comment>
<dbReference type="EMBL" id="VKAC01000012">
    <property type="protein sequence ID" value="TXR52802.1"/>
    <property type="molecule type" value="Genomic_DNA"/>
</dbReference>
<dbReference type="Pfam" id="PF00270">
    <property type="entry name" value="DEAD"/>
    <property type="match status" value="1"/>
</dbReference>
<dbReference type="GO" id="GO:0043139">
    <property type="term" value="F:5'-3' DNA helicase activity"/>
    <property type="evidence" value="ECO:0007669"/>
    <property type="project" value="UniProtKB-EC"/>
</dbReference>
<dbReference type="FunFam" id="3.40.50.300:FF:000437">
    <property type="entry name" value="ATP-dependent DNA helicase DinG"/>
    <property type="match status" value="1"/>
</dbReference>
<evidence type="ECO:0000256" key="5">
    <source>
        <dbReference type="ARBA" id="ARBA00038058"/>
    </source>
</evidence>
<evidence type="ECO:0000256" key="6">
    <source>
        <dbReference type="ARBA" id="ARBA00044969"/>
    </source>
</evidence>